<dbReference type="GO" id="GO:0052651">
    <property type="term" value="P:monoacylglycerol catabolic process"/>
    <property type="evidence" value="ECO:0007669"/>
    <property type="project" value="TreeGrafter"/>
</dbReference>
<feature type="domain" description="Serine aminopeptidase S33" evidence="2">
    <location>
        <begin position="169"/>
        <end position="297"/>
    </location>
</feature>
<keyword evidence="1" id="KW-0812">Transmembrane</keyword>
<reference evidence="3" key="1">
    <citation type="journal article" date="2021" name="Toxicon">
        <title>Novel components of Tityus serrulatus venom: a transcriptomic approach.</title>
        <authorList>
            <person name="Kalapothakis Y."/>
            <person name="Miranda K."/>
            <person name="Pereira A.H."/>
            <person name="Witt A.S.A."/>
            <person name="Marani C."/>
            <person name="Martins A.P."/>
            <person name="Leal H.G."/>
            <person name="Campos-Junior E."/>
            <person name="Pimenta A.M.C."/>
            <person name="Borges A."/>
            <person name="Chavez-Olortegui C."/>
            <person name="Kalapothakis E."/>
        </authorList>
    </citation>
    <scope>NUCLEOTIDE SEQUENCE</scope>
</reference>
<dbReference type="GO" id="GO:0005789">
    <property type="term" value="C:endoplasmic reticulum membrane"/>
    <property type="evidence" value="ECO:0007669"/>
    <property type="project" value="TreeGrafter"/>
</dbReference>
<dbReference type="SUPFAM" id="SSF53474">
    <property type="entry name" value="alpha/beta-Hydrolases"/>
    <property type="match status" value="1"/>
</dbReference>
<keyword evidence="1" id="KW-0472">Membrane</keyword>
<sequence length="402" mass="47127">MPKDRICPFLLFAYATNYARKKVFALFQRSVGILQKPYSLLRNNSRNNVTKLISMDLTKNNKSWWNQHYTKIMMKSISMSLFFVYVIFPIWFYFCPWIRRQAVFLNNLNWPLHIYLSDPKYFELNCTRQFYVESEPGIRLGVWHMLPKSVTTKCNKPMTPDNEFNDDRPVILYFHGNAQNRAAKYRLSLYKVLTESKVDAHVITFDYRGFGDSSFVAPSVNGLVQDARAMYKWLKSQVKRHRIFFWGHSLGTGVVIQLAEELGKHNDNPMAIFLEAPFTTIADATYTFPLSFLHRHMPLFHVYCSEPTRHSDTNFDSESKIGNITVPLLFLHASDDMMVFLELGRKLFKKALEERPSYLRAPEFIEFDYSLGYGHRNINLDPNLPDIVLRFMQSVSMKSHQL</sequence>
<dbReference type="Gene3D" id="3.40.50.1820">
    <property type="entry name" value="alpha/beta hydrolase"/>
    <property type="match status" value="1"/>
</dbReference>
<proteinExistence type="evidence at transcript level"/>
<dbReference type="GO" id="GO:0047372">
    <property type="term" value="F:monoacylglycerol lipase activity"/>
    <property type="evidence" value="ECO:0007669"/>
    <property type="project" value="TreeGrafter"/>
</dbReference>
<dbReference type="EMBL" id="MT081354">
    <property type="protein sequence ID" value="QPD99036.1"/>
    <property type="molecule type" value="mRNA"/>
</dbReference>
<protein>
    <submittedName>
        <fullName evidence="3">Putative lipase 1</fullName>
    </submittedName>
</protein>
<organism evidence="3">
    <name type="scientific">Tityus serrulatus</name>
    <name type="common">Brazilian yellow scorpion</name>
    <dbReference type="NCBI Taxonomy" id="6887"/>
    <lineage>
        <taxon>Eukaryota</taxon>
        <taxon>Metazoa</taxon>
        <taxon>Ecdysozoa</taxon>
        <taxon>Arthropoda</taxon>
        <taxon>Chelicerata</taxon>
        <taxon>Arachnida</taxon>
        <taxon>Scorpiones</taxon>
        <taxon>Buthida</taxon>
        <taxon>Buthoidea</taxon>
        <taxon>Buthidae</taxon>
        <taxon>Tityus</taxon>
    </lineage>
</organism>
<evidence type="ECO:0000313" key="3">
    <source>
        <dbReference type="EMBL" id="QPD99036.1"/>
    </source>
</evidence>
<name>A0A7S8MV66_TITSE</name>
<dbReference type="InterPro" id="IPR029058">
    <property type="entry name" value="AB_hydrolase_fold"/>
</dbReference>
<evidence type="ECO:0000259" key="2">
    <source>
        <dbReference type="Pfam" id="PF12146"/>
    </source>
</evidence>
<keyword evidence="1" id="KW-1133">Transmembrane helix</keyword>
<dbReference type="InterPro" id="IPR022742">
    <property type="entry name" value="Hydrolase_4"/>
</dbReference>
<dbReference type="GO" id="GO:0004622">
    <property type="term" value="F:phosphatidylcholine lysophospholipase activity"/>
    <property type="evidence" value="ECO:0007669"/>
    <property type="project" value="TreeGrafter"/>
</dbReference>
<dbReference type="PANTHER" id="PTHR12277">
    <property type="entry name" value="ALPHA/BETA HYDROLASE DOMAIN-CONTAINING PROTEIN"/>
    <property type="match status" value="1"/>
</dbReference>
<dbReference type="GO" id="GO:0006660">
    <property type="term" value="P:phosphatidylserine catabolic process"/>
    <property type="evidence" value="ECO:0007669"/>
    <property type="project" value="TreeGrafter"/>
</dbReference>
<accession>A0A7S8MV66</accession>
<feature type="transmembrane region" description="Helical" evidence="1">
    <location>
        <begin position="72"/>
        <end position="94"/>
    </location>
</feature>
<dbReference type="AlphaFoldDB" id="A0A7S8MV66"/>
<evidence type="ECO:0000256" key="1">
    <source>
        <dbReference type="SAM" id="Phobius"/>
    </source>
</evidence>
<dbReference type="PANTHER" id="PTHR12277:SF194">
    <property type="entry name" value="FI04476P"/>
    <property type="match status" value="1"/>
</dbReference>
<dbReference type="Pfam" id="PF12146">
    <property type="entry name" value="Hydrolase_4"/>
    <property type="match status" value="1"/>
</dbReference>